<dbReference type="Pfam" id="PF00196">
    <property type="entry name" value="GerE"/>
    <property type="match status" value="1"/>
</dbReference>
<feature type="domain" description="Response regulatory" evidence="5">
    <location>
        <begin position="3"/>
        <end position="120"/>
    </location>
</feature>
<dbReference type="EMBL" id="BAET01000003">
    <property type="protein sequence ID" value="GAB54362.1"/>
    <property type="molecule type" value="Genomic_DNA"/>
</dbReference>
<reference evidence="6 7" key="2">
    <citation type="journal article" date="2017" name="Antonie Van Leeuwenhoek">
        <title>Rhizobium rhizosphaerae sp. nov., a novel species isolated from rice rhizosphere.</title>
        <authorList>
            <person name="Zhao J.J."/>
            <person name="Zhang J."/>
            <person name="Zhang R.J."/>
            <person name="Zhang C.W."/>
            <person name="Yin H.Q."/>
            <person name="Zhang X.X."/>
        </authorList>
    </citation>
    <scope>NUCLEOTIDE SEQUENCE [LARGE SCALE GENOMIC DNA]</scope>
    <source>
        <strain evidence="6 7">ACAM 611</strain>
    </source>
</reference>
<dbReference type="GO" id="GO:0006355">
    <property type="term" value="P:regulation of DNA-templated transcription"/>
    <property type="evidence" value="ECO:0007669"/>
    <property type="project" value="InterPro"/>
</dbReference>
<dbReference type="PROSITE" id="PS50110">
    <property type="entry name" value="RESPONSE_REGULATORY"/>
    <property type="match status" value="1"/>
</dbReference>
<accession>H5T7T5</accession>
<dbReference type="Proteomes" id="UP000053586">
    <property type="component" value="Unassembled WGS sequence"/>
</dbReference>
<keyword evidence="1 3" id="KW-0597">Phosphoprotein</keyword>
<sequence>MFKALIADDHPLFRNALKQVLIMHPMLIEVQESQDLASTIEKLSDDIDIDLLFLDLNMPGNEGLAGISAIRAQFPNTLIIVVSADEQEHTITKCVKLGASAYIPKSVDMSEICEAVSHVLDGNQWLPKGYQLTQQAPTEKLFFQQLEQLTPHQLKVLSFIAQGLLNKQIAYELNISESTVKQHASAVLKKLGVYNRTQAGVIFNQNMRLD</sequence>
<dbReference type="PANTHER" id="PTHR45566">
    <property type="entry name" value="HTH-TYPE TRANSCRIPTIONAL REGULATOR YHJB-RELATED"/>
    <property type="match status" value="1"/>
</dbReference>
<dbReference type="SUPFAM" id="SSF46894">
    <property type="entry name" value="C-terminal effector domain of the bipartite response regulators"/>
    <property type="match status" value="1"/>
</dbReference>
<proteinExistence type="predicted"/>
<dbReference type="PROSITE" id="PS50043">
    <property type="entry name" value="HTH_LUXR_2"/>
    <property type="match status" value="1"/>
</dbReference>
<dbReference type="CDD" id="cd17535">
    <property type="entry name" value="REC_NarL-like"/>
    <property type="match status" value="1"/>
</dbReference>
<dbReference type="GO" id="GO:0000160">
    <property type="term" value="P:phosphorelay signal transduction system"/>
    <property type="evidence" value="ECO:0007669"/>
    <property type="project" value="InterPro"/>
</dbReference>
<evidence type="ECO:0000313" key="6">
    <source>
        <dbReference type="EMBL" id="GAB54362.1"/>
    </source>
</evidence>
<dbReference type="PANTHER" id="PTHR45566:SF1">
    <property type="entry name" value="HTH-TYPE TRANSCRIPTIONAL REGULATOR YHJB-RELATED"/>
    <property type="match status" value="1"/>
</dbReference>
<dbReference type="InterPro" id="IPR000792">
    <property type="entry name" value="Tscrpt_reg_LuxR_C"/>
</dbReference>
<evidence type="ECO:0000256" key="2">
    <source>
        <dbReference type="ARBA" id="ARBA00023125"/>
    </source>
</evidence>
<dbReference type="GO" id="GO:0003677">
    <property type="term" value="F:DNA binding"/>
    <property type="evidence" value="ECO:0007669"/>
    <property type="project" value="UniProtKB-KW"/>
</dbReference>
<name>H5T7T5_9ALTE</name>
<comment type="caution">
    <text evidence="6">The sequence shown here is derived from an EMBL/GenBank/DDBJ whole genome shotgun (WGS) entry which is preliminary data.</text>
</comment>
<feature type="modified residue" description="4-aspartylphosphate" evidence="3">
    <location>
        <position position="55"/>
    </location>
</feature>
<evidence type="ECO:0000259" key="5">
    <source>
        <dbReference type="PROSITE" id="PS50110"/>
    </source>
</evidence>
<dbReference type="InterPro" id="IPR051015">
    <property type="entry name" value="EvgA-like"/>
</dbReference>
<dbReference type="Pfam" id="PF00072">
    <property type="entry name" value="Response_reg"/>
    <property type="match status" value="1"/>
</dbReference>
<dbReference type="OrthoDB" id="9814495at2"/>
<gene>
    <name evidence="6" type="primary">narP</name>
    <name evidence="6" type="ORF">GPUN_0208</name>
</gene>
<dbReference type="eggNOG" id="COG2197">
    <property type="taxonomic scope" value="Bacteria"/>
</dbReference>
<dbReference type="STRING" id="56804.BAE46_10690"/>
<evidence type="ECO:0000259" key="4">
    <source>
        <dbReference type="PROSITE" id="PS50043"/>
    </source>
</evidence>
<dbReference type="SUPFAM" id="SSF52172">
    <property type="entry name" value="CheY-like"/>
    <property type="match status" value="1"/>
</dbReference>
<feature type="domain" description="HTH luxR-type" evidence="4">
    <location>
        <begin position="142"/>
        <end position="207"/>
    </location>
</feature>
<dbReference type="CDD" id="cd06170">
    <property type="entry name" value="LuxR_C_like"/>
    <property type="match status" value="1"/>
</dbReference>
<protein>
    <submittedName>
        <fullName evidence="6">Nitrate/nitrite response regulator protein narP</fullName>
    </submittedName>
</protein>
<dbReference type="InterPro" id="IPR058245">
    <property type="entry name" value="NreC/VraR/RcsB-like_REC"/>
</dbReference>
<dbReference type="InterPro" id="IPR011006">
    <property type="entry name" value="CheY-like_superfamily"/>
</dbReference>
<dbReference type="SMART" id="SM00448">
    <property type="entry name" value="REC"/>
    <property type="match status" value="1"/>
</dbReference>
<evidence type="ECO:0000256" key="3">
    <source>
        <dbReference type="PROSITE-ProRule" id="PRU00169"/>
    </source>
</evidence>
<dbReference type="PROSITE" id="PS00622">
    <property type="entry name" value="HTH_LUXR_1"/>
    <property type="match status" value="1"/>
</dbReference>
<reference evidence="6 7" key="1">
    <citation type="journal article" date="2012" name="J. Bacteriol.">
        <title>Genome sequence of proteorhodopsin-containing sea ice bacterium Glaciecola punicea ACAM 611T.</title>
        <authorList>
            <person name="Qin Q.-L."/>
            <person name="Xie B.-B."/>
            <person name="Shu Y.-L."/>
            <person name="Rong J.-C."/>
            <person name="Zhao D.-L."/>
            <person name="Zhang X.-Y."/>
            <person name="Chen X.-L."/>
            <person name="Zhou B.-C."/>
            <person name="Zhanga Y.-Z."/>
        </authorList>
    </citation>
    <scope>NUCLEOTIDE SEQUENCE [LARGE SCALE GENOMIC DNA]</scope>
    <source>
        <strain evidence="6 7">ACAM 611</strain>
    </source>
</reference>
<dbReference type="Gene3D" id="3.40.50.2300">
    <property type="match status" value="1"/>
</dbReference>
<dbReference type="AlphaFoldDB" id="H5T7T5"/>
<dbReference type="InterPro" id="IPR016032">
    <property type="entry name" value="Sig_transdc_resp-reg_C-effctor"/>
</dbReference>
<evidence type="ECO:0000256" key="1">
    <source>
        <dbReference type="ARBA" id="ARBA00022553"/>
    </source>
</evidence>
<dbReference type="InterPro" id="IPR001789">
    <property type="entry name" value="Sig_transdc_resp-reg_receiver"/>
</dbReference>
<dbReference type="PRINTS" id="PR00038">
    <property type="entry name" value="HTHLUXR"/>
</dbReference>
<keyword evidence="2" id="KW-0238">DNA-binding</keyword>
<dbReference type="SMART" id="SM00421">
    <property type="entry name" value="HTH_LUXR"/>
    <property type="match status" value="1"/>
</dbReference>
<dbReference type="RefSeq" id="WP_006002518.1">
    <property type="nucleotide sequence ID" value="NZ_BAET01000003.1"/>
</dbReference>
<keyword evidence="7" id="KW-1185">Reference proteome</keyword>
<evidence type="ECO:0000313" key="7">
    <source>
        <dbReference type="Proteomes" id="UP000053586"/>
    </source>
</evidence>
<organism evidence="6 7">
    <name type="scientific">Glaciecola punicea ACAM 611</name>
    <dbReference type="NCBI Taxonomy" id="1121923"/>
    <lineage>
        <taxon>Bacteria</taxon>
        <taxon>Pseudomonadati</taxon>
        <taxon>Pseudomonadota</taxon>
        <taxon>Gammaproteobacteria</taxon>
        <taxon>Alteromonadales</taxon>
        <taxon>Alteromonadaceae</taxon>
        <taxon>Glaciecola</taxon>
    </lineage>
</organism>